<dbReference type="Gene3D" id="2.60.200.30">
    <property type="entry name" value="Probable inorganic polyphosphate/atp-NAD kinase, domain 2"/>
    <property type="match status" value="1"/>
</dbReference>
<dbReference type="FunFam" id="2.60.200.30:FF:000003">
    <property type="entry name" value="NAD kinase b"/>
    <property type="match status" value="1"/>
</dbReference>
<dbReference type="Pfam" id="PF01513">
    <property type="entry name" value="NAD_kinase"/>
    <property type="match status" value="1"/>
</dbReference>
<keyword evidence="9" id="KW-1185">Reference proteome</keyword>
<dbReference type="Gene3D" id="3.40.50.10330">
    <property type="entry name" value="Probable inorganic polyphosphate/atp-NAD kinase, domain 1"/>
    <property type="match status" value="1"/>
</dbReference>
<evidence type="ECO:0000256" key="7">
    <source>
        <dbReference type="SAM" id="MobiDB-lite"/>
    </source>
</evidence>
<dbReference type="GO" id="GO:0006741">
    <property type="term" value="P:NADP+ biosynthetic process"/>
    <property type="evidence" value="ECO:0007669"/>
    <property type="project" value="InterPro"/>
</dbReference>
<dbReference type="PANTHER" id="PTHR20275">
    <property type="entry name" value="NAD KINASE"/>
    <property type="match status" value="1"/>
</dbReference>
<sequence length="480" mass="53641">MEAEQSNNSLHSALSSSNSDGFRRPRSWLVCNADGCFRPGTGLMRSTRRRSLNAPQPVSNFGRKGHLWGDENQTSRHVDPSEHFLAWNNAALNVLVIKKVMDPEVTKCFKELTQWLVEEKNMVVFAEETAVDDPVVLQDEKFSAVRSKLYIFKEGDQLDDKIDFIVCMGGDGTLLHASSLFQVSCPPVMAFHLGSLGFLTAFRFQDFRTKITTILEVLTTRSTYLGVRSVISGHNFAGDIFTGYSLPLLYRRYLCDIPGFLFCNHKTIEMFGSVVTNKETKYAKLFSGHAGLTLRSRLQCDFFKRDKEDKSLSKKSRYLVLNEVVVDRGPSSYLTNLDIYCNDIHITSVQGDGLIVSTPTGSTAYAVAAGASMVHPSVAAILVTPVCPHSLSFRPIILPAGVELKIVVSQDARSSAWTSFDGRNRQELDIGDSIHITTSIYPVPCVNSENQITDWFKSLAECLHWNVRQRQRQLSTESDN</sequence>
<evidence type="ECO:0000256" key="1">
    <source>
        <dbReference type="ARBA" id="ARBA00010995"/>
    </source>
</evidence>
<keyword evidence="5" id="KW-0521">NADP</keyword>
<protein>
    <recommendedName>
        <fullName evidence="2">NAD(+) kinase</fullName>
        <ecNumber evidence="2">2.7.1.23</ecNumber>
    </recommendedName>
</protein>
<dbReference type="SUPFAM" id="SSF111331">
    <property type="entry name" value="NAD kinase/diacylglycerol kinase-like"/>
    <property type="match status" value="2"/>
</dbReference>
<organism evidence="8 9">
    <name type="scientific">Acropora cervicornis</name>
    <name type="common">Staghorn coral</name>
    <dbReference type="NCBI Taxonomy" id="6130"/>
    <lineage>
        <taxon>Eukaryota</taxon>
        <taxon>Metazoa</taxon>
        <taxon>Cnidaria</taxon>
        <taxon>Anthozoa</taxon>
        <taxon>Hexacorallia</taxon>
        <taxon>Scleractinia</taxon>
        <taxon>Astrocoeniina</taxon>
        <taxon>Acroporidae</taxon>
        <taxon>Acropora</taxon>
    </lineage>
</organism>
<dbReference type="GO" id="GO:0019674">
    <property type="term" value="P:NAD+ metabolic process"/>
    <property type="evidence" value="ECO:0007669"/>
    <property type="project" value="InterPro"/>
</dbReference>
<dbReference type="Pfam" id="PF20143">
    <property type="entry name" value="NAD_kinase_C"/>
    <property type="match status" value="1"/>
</dbReference>
<keyword evidence="3" id="KW-0808">Transferase</keyword>
<dbReference type="Proteomes" id="UP001249851">
    <property type="component" value="Unassembled WGS sequence"/>
</dbReference>
<dbReference type="GO" id="GO:0003951">
    <property type="term" value="F:NAD+ kinase activity"/>
    <property type="evidence" value="ECO:0007669"/>
    <property type="project" value="UniProtKB-EC"/>
</dbReference>
<evidence type="ECO:0000256" key="4">
    <source>
        <dbReference type="ARBA" id="ARBA00022777"/>
    </source>
</evidence>
<feature type="compositionally biased region" description="Low complexity" evidence="7">
    <location>
        <begin position="1"/>
        <end position="19"/>
    </location>
</feature>
<accession>A0AAD9QB95</accession>
<dbReference type="HAMAP" id="MF_00361">
    <property type="entry name" value="NAD_kinase"/>
    <property type="match status" value="1"/>
</dbReference>
<dbReference type="PANTHER" id="PTHR20275:SF0">
    <property type="entry name" value="NAD KINASE"/>
    <property type="match status" value="1"/>
</dbReference>
<feature type="region of interest" description="Disordered" evidence="7">
    <location>
        <begin position="1"/>
        <end position="22"/>
    </location>
</feature>
<dbReference type="AlphaFoldDB" id="A0AAD9QB95"/>
<keyword evidence="4 8" id="KW-0418">Kinase</keyword>
<gene>
    <name evidence="8" type="ORF">P5673_020057</name>
</gene>
<evidence type="ECO:0000256" key="6">
    <source>
        <dbReference type="ARBA" id="ARBA00023027"/>
    </source>
</evidence>
<dbReference type="InterPro" id="IPR016064">
    <property type="entry name" value="NAD/diacylglycerol_kinase_sf"/>
</dbReference>
<dbReference type="EMBL" id="JARQWQ010000048">
    <property type="protein sequence ID" value="KAK2557695.1"/>
    <property type="molecule type" value="Genomic_DNA"/>
</dbReference>
<evidence type="ECO:0000256" key="2">
    <source>
        <dbReference type="ARBA" id="ARBA00012120"/>
    </source>
</evidence>
<evidence type="ECO:0000256" key="3">
    <source>
        <dbReference type="ARBA" id="ARBA00022679"/>
    </source>
</evidence>
<evidence type="ECO:0000313" key="9">
    <source>
        <dbReference type="Proteomes" id="UP001249851"/>
    </source>
</evidence>
<reference evidence="8" key="2">
    <citation type="journal article" date="2023" name="Science">
        <title>Genomic signatures of disease resistance in endangered staghorn corals.</title>
        <authorList>
            <person name="Vollmer S.V."/>
            <person name="Selwyn J.D."/>
            <person name="Despard B.A."/>
            <person name="Roesel C.L."/>
        </authorList>
    </citation>
    <scope>NUCLEOTIDE SEQUENCE</scope>
    <source>
        <strain evidence="8">K2</strain>
    </source>
</reference>
<evidence type="ECO:0000313" key="8">
    <source>
        <dbReference type="EMBL" id="KAK2557695.1"/>
    </source>
</evidence>
<evidence type="ECO:0000256" key="5">
    <source>
        <dbReference type="ARBA" id="ARBA00022857"/>
    </source>
</evidence>
<keyword evidence="6" id="KW-0520">NAD</keyword>
<dbReference type="InterPro" id="IPR002504">
    <property type="entry name" value="NADK"/>
</dbReference>
<comment type="caution">
    <text evidence="8">The sequence shown here is derived from an EMBL/GenBank/DDBJ whole genome shotgun (WGS) entry which is preliminary data.</text>
</comment>
<comment type="similarity">
    <text evidence="1">Belongs to the NAD kinase family.</text>
</comment>
<dbReference type="InterPro" id="IPR017437">
    <property type="entry name" value="ATP-NAD_kinase_PpnK-typ_C"/>
</dbReference>
<proteinExistence type="inferred from homology"/>
<reference evidence="8" key="1">
    <citation type="journal article" date="2023" name="G3 (Bethesda)">
        <title>Whole genome assembly and annotation of the endangered Caribbean coral Acropora cervicornis.</title>
        <authorList>
            <person name="Selwyn J.D."/>
            <person name="Vollmer S.V."/>
        </authorList>
    </citation>
    <scope>NUCLEOTIDE SEQUENCE</scope>
    <source>
        <strain evidence="8">K2</strain>
    </source>
</reference>
<dbReference type="EC" id="2.7.1.23" evidence="2"/>
<dbReference type="InterPro" id="IPR017438">
    <property type="entry name" value="ATP-NAD_kinase_N"/>
</dbReference>
<name>A0AAD9QB95_ACRCE</name>